<evidence type="ECO:0000313" key="7">
    <source>
        <dbReference type="EMBL" id="GJJ09020.1"/>
    </source>
</evidence>
<proteinExistence type="predicted"/>
<feature type="compositionally biased region" description="Acidic residues" evidence="5">
    <location>
        <begin position="623"/>
        <end position="633"/>
    </location>
</feature>
<evidence type="ECO:0000256" key="5">
    <source>
        <dbReference type="SAM" id="MobiDB-lite"/>
    </source>
</evidence>
<keyword evidence="2" id="KW-0805">Transcription regulation</keyword>
<feature type="region of interest" description="Disordered" evidence="5">
    <location>
        <begin position="456"/>
        <end position="507"/>
    </location>
</feature>
<evidence type="ECO:0000256" key="4">
    <source>
        <dbReference type="ARBA" id="ARBA00023242"/>
    </source>
</evidence>
<comment type="caution">
    <text evidence="7">The sequence shown here is derived from an EMBL/GenBank/DDBJ whole genome shotgun (WGS) entry which is preliminary data.</text>
</comment>
<dbReference type="InterPro" id="IPR018866">
    <property type="entry name" value="Znf-4CXXC_R1"/>
</dbReference>
<protein>
    <recommendedName>
        <fullName evidence="6">Zinc-finger domain-containing protein</fullName>
    </recommendedName>
</protein>
<sequence>MDLQSSSRLPAFQIESQFESVSTSLSTPSSSMTAHNLMYDVNLYGENGEGIRLDQDQQLAEEDYREKTPVPPQTKLQVEIFNRIYLNIDHQEDELTPLSSSSSVDDEPQLQPQLVTPSTSNPPSIITSPTTPISHSKPILIRYFYPIDPVTSHQQQEAVYDDPRCPAVRPIFEWPPPELVEWRKGKRNGRPKNVAGTKRKAADMMSSDEDEDYLGLNIRPIKRVRWKSVDDVSFFEPVPPITVNLLNKPFVSLPAKGPADETLYRAISISPFSPLPSENEEETPLGRGKRRRAPKRMLTYPINTQSRKRVSFSSATDNDFKPINPKAPLKTTGGRMWTCPFCREICNCSLCLRKGGFSYIWDGALANELKHRRLRYRVRVQDMPKHIKNTSEMVYGEKPSMRRWLARRGVVTGSATWMAQRRKEGVRFVVGRTPSPEPDSSIFVGDCAYVAELEKANENKDEGEGEGEGEALDTDAVDGIIPTRPTDPPSESQLTDAPPPSNSFDIFTQSHLSKGRFYVGKILKRKTPRSQSQAKKRDGLSLPRRLSGASSTRTSPDSAKDDYQCPPQPMMILRPPSKSVGFYADIHTGNEILSEEETESTREAAVKQQVLQTVIHEGRGSEEDAEGTSDDGVEAQWPAQPEDNSSLTEPPLSYSTNTPTSTSTSNYTTLYPPTSPYAGPPSPSHRFQLLLGVPVTQPEYPRGLNARGLELERRERSESHMDYCSADSLDGNIGMVDVLSVDNTPNGLEKTPFNPHIISPSQDLVNPGVDEFTVPLPLPLPIPGYDDPLKGMYDSSGFETWIIGDGATDSQGPSSSGTLQSKM</sequence>
<accession>A0AAV5A7Q9</accession>
<feature type="compositionally biased region" description="Polar residues" evidence="5">
    <location>
        <begin position="548"/>
        <end position="557"/>
    </location>
</feature>
<keyword evidence="3" id="KW-0804">Transcription</keyword>
<name>A0AAV5A7Q9_9AGAM</name>
<feature type="compositionally biased region" description="Polar residues" evidence="5">
    <location>
        <begin position="808"/>
        <end position="823"/>
    </location>
</feature>
<feature type="region of interest" description="Disordered" evidence="5">
    <location>
        <begin position="523"/>
        <end position="582"/>
    </location>
</feature>
<dbReference type="GO" id="GO:0005634">
    <property type="term" value="C:nucleus"/>
    <property type="evidence" value="ECO:0007669"/>
    <property type="project" value="UniProtKB-SubCell"/>
</dbReference>
<evidence type="ECO:0000313" key="8">
    <source>
        <dbReference type="Proteomes" id="UP001050691"/>
    </source>
</evidence>
<dbReference type="EMBL" id="BPWL01000003">
    <property type="protein sequence ID" value="GJJ09020.1"/>
    <property type="molecule type" value="Genomic_DNA"/>
</dbReference>
<feature type="domain" description="Zinc-finger" evidence="6">
    <location>
        <begin position="335"/>
        <end position="357"/>
    </location>
</feature>
<dbReference type="Pfam" id="PF10497">
    <property type="entry name" value="zf-4CXXC_R1"/>
    <property type="match status" value="1"/>
</dbReference>
<feature type="compositionally biased region" description="Acidic residues" evidence="5">
    <location>
        <begin position="463"/>
        <end position="476"/>
    </location>
</feature>
<reference evidence="7" key="1">
    <citation type="submission" date="2021-10" db="EMBL/GenBank/DDBJ databases">
        <title>De novo Genome Assembly of Clathrus columnatus (Basidiomycota, Fungi) Using Illumina and Nanopore Sequence Data.</title>
        <authorList>
            <person name="Ogiso-Tanaka E."/>
            <person name="Itagaki H."/>
            <person name="Hosoya T."/>
            <person name="Hosaka K."/>
        </authorList>
    </citation>
    <scope>NUCLEOTIDE SEQUENCE</scope>
    <source>
        <strain evidence="7">MO-923</strain>
    </source>
</reference>
<feature type="compositionally biased region" description="Low complexity" evidence="5">
    <location>
        <begin position="650"/>
        <end position="667"/>
    </location>
</feature>
<dbReference type="Proteomes" id="UP001050691">
    <property type="component" value="Unassembled WGS sequence"/>
</dbReference>
<organism evidence="7 8">
    <name type="scientific">Clathrus columnatus</name>
    <dbReference type="NCBI Taxonomy" id="1419009"/>
    <lineage>
        <taxon>Eukaryota</taxon>
        <taxon>Fungi</taxon>
        <taxon>Dikarya</taxon>
        <taxon>Basidiomycota</taxon>
        <taxon>Agaricomycotina</taxon>
        <taxon>Agaricomycetes</taxon>
        <taxon>Phallomycetidae</taxon>
        <taxon>Phallales</taxon>
        <taxon>Clathraceae</taxon>
        <taxon>Clathrus</taxon>
    </lineage>
</organism>
<keyword evidence="8" id="KW-1185">Reference proteome</keyword>
<evidence type="ECO:0000256" key="2">
    <source>
        <dbReference type="ARBA" id="ARBA00023015"/>
    </source>
</evidence>
<gene>
    <name evidence="7" type="ORF">Clacol_003241</name>
</gene>
<comment type="subcellular location">
    <subcellularLocation>
        <location evidence="1">Nucleus</location>
    </subcellularLocation>
</comment>
<keyword evidence="4" id="KW-0539">Nucleus</keyword>
<evidence type="ECO:0000259" key="6">
    <source>
        <dbReference type="Pfam" id="PF10497"/>
    </source>
</evidence>
<dbReference type="AlphaFoldDB" id="A0AAV5A7Q9"/>
<feature type="region of interest" description="Disordered" evidence="5">
    <location>
        <begin position="95"/>
        <end position="131"/>
    </location>
</feature>
<feature type="region of interest" description="Disordered" evidence="5">
    <location>
        <begin position="275"/>
        <end position="294"/>
    </location>
</feature>
<feature type="region of interest" description="Disordered" evidence="5">
    <location>
        <begin position="617"/>
        <end position="667"/>
    </location>
</feature>
<feature type="compositionally biased region" description="Low complexity" evidence="5">
    <location>
        <begin position="116"/>
        <end position="131"/>
    </location>
</feature>
<evidence type="ECO:0000256" key="1">
    <source>
        <dbReference type="ARBA" id="ARBA00004123"/>
    </source>
</evidence>
<feature type="region of interest" description="Disordered" evidence="5">
    <location>
        <begin position="804"/>
        <end position="823"/>
    </location>
</feature>
<evidence type="ECO:0000256" key="3">
    <source>
        <dbReference type="ARBA" id="ARBA00023163"/>
    </source>
</evidence>
<feature type="region of interest" description="Disordered" evidence="5">
    <location>
        <begin position="183"/>
        <end position="203"/>
    </location>
</feature>